<comment type="subcellular location">
    <subcellularLocation>
        <location evidence="1">Cell membrane</location>
        <topology evidence="1">Multi-pass membrane protein</topology>
    </subcellularLocation>
</comment>
<keyword evidence="5 9" id="KW-1133">Transmembrane helix</keyword>
<dbReference type="GO" id="GO:0016758">
    <property type="term" value="F:hexosyltransferase activity"/>
    <property type="evidence" value="ECO:0007669"/>
    <property type="project" value="InterPro"/>
</dbReference>
<dbReference type="InterPro" id="IPR018584">
    <property type="entry name" value="GT87"/>
</dbReference>
<comment type="similarity">
    <text evidence="7">Belongs to the glycosyltransferase 87 family.</text>
</comment>
<feature type="transmembrane region" description="Helical" evidence="9">
    <location>
        <begin position="214"/>
        <end position="233"/>
    </location>
</feature>
<protein>
    <recommendedName>
        <fullName evidence="12">DUF2029 domain-containing protein</fullName>
    </recommendedName>
</protein>
<dbReference type="RefSeq" id="WP_243408112.1">
    <property type="nucleotide sequence ID" value="NZ_FZMO01000547.1"/>
</dbReference>
<evidence type="ECO:0000256" key="3">
    <source>
        <dbReference type="ARBA" id="ARBA00022679"/>
    </source>
</evidence>
<evidence type="ECO:0000313" key="10">
    <source>
        <dbReference type="EMBL" id="SNQ51725.1"/>
    </source>
</evidence>
<feature type="transmembrane region" description="Helical" evidence="9">
    <location>
        <begin position="370"/>
        <end position="399"/>
    </location>
</feature>
<reference evidence="10 11" key="1">
    <citation type="submission" date="2017-06" db="EMBL/GenBank/DDBJ databases">
        <authorList>
            <person name="Kim H.J."/>
            <person name="Triplett B.A."/>
        </authorList>
    </citation>
    <scope>NUCLEOTIDE SEQUENCE [LARGE SCALE GENOMIC DNA]</scope>
    <source>
        <strain evidence="10">FRACA_ARgP5</strain>
    </source>
</reference>
<evidence type="ECO:0000313" key="11">
    <source>
        <dbReference type="Proteomes" id="UP000234331"/>
    </source>
</evidence>
<feature type="transmembrane region" description="Helical" evidence="9">
    <location>
        <begin position="473"/>
        <end position="492"/>
    </location>
</feature>
<evidence type="ECO:0000256" key="6">
    <source>
        <dbReference type="ARBA" id="ARBA00023136"/>
    </source>
</evidence>
<dbReference type="AlphaFoldDB" id="A0A2I2L1E2"/>
<feature type="region of interest" description="Disordered" evidence="8">
    <location>
        <begin position="1"/>
        <end position="37"/>
    </location>
</feature>
<evidence type="ECO:0000256" key="1">
    <source>
        <dbReference type="ARBA" id="ARBA00004651"/>
    </source>
</evidence>
<keyword evidence="4 9" id="KW-0812">Transmembrane</keyword>
<feature type="transmembrane region" description="Helical" evidence="9">
    <location>
        <begin position="290"/>
        <end position="316"/>
    </location>
</feature>
<evidence type="ECO:0000256" key="8">
    <source>
        <dbReference type="SAM" id="MobiDB-lite"/>
    </source>
</evidence>
<keyword evidence="2" id="KW-1003">Cell membrane</keyword>
<keyword evidence="11" id="KW-1185">Reference proteome</keyword>
<proteinExistence type="inferred from homology"/>
<dbReference type="GO" id="GO:0005886">
    <property type="term" value="C:plasma membrane"/>
    <property type="evidence" value="ECO:0007669"/>
    <property type="project" value="UniProtKB-SubCell"/>
</dbReference>
<accession>A0A2I2L1E2</accession>
<feature type="transmembrane region" description="Helical" evidence="9">
    <location>
        <begin position="103"/>
        <end position="122"/>
    </location>
</feature>
<evidence type="ECO:0008006" key="12">
    <source>
        <dbReference type="Google" id="ProtNLM"/>
    </source>
</evidence>
<dbReference type="EMBL" id="FZMO01000547">
    <property type="protein sequence ID" value="SNQ51725.1"/>
    <property type="molecule type" value="Genomic_DNA"/>
</dbReference>
<evidence type="ECO:0000256" key="7">
    <source>
        <dbReference type="ARBA" id="ARBA00024033"/>
    </source>
</evidence>
<feature type="compositionally biased region" description="Low complexity" evidence="8">
    <location>
        <begin position="27"/>
        <end position="37"/>
    </location>
</feature>
<keyword evidence="6 9" id="KW-0472">Membrane</keyword>
<evidence type="ECO:0000256" key="9">
    <source>
        <dbReference type="SAM" id="Phobius"/>
    </source>
</evidence>
<dbReference type="Proteomes" id="UP000234331">
    <property type="component" value="Unassembled WGS sequence"/>
</dbReference>
<feature type="transmembrane region" description="Helical" evidence="9">
    <location>
        <begin position="245"/>
        <end position="278"/>
    </location>
</feature>
<name>A0A2I2L1E2_9ACTN</name>
<evidence type="ECO:0000256" key="5">
    <source>
        <dbReference type="ARBA" id="ARBA00022989"/>
    </source>
</evidence>
<feature type="transmembrane region" description="Helical" evidence="9">
    <location>
        <begin position="328"/>
        <end position="355"/>
    </location>
</feature>
<evidence type="ECO:0000256" key="2">
    <source>
        <dbReference type="ARBA" id="ARBA00022475"/>
    </source>
</evidence>
<gene>
    <name evidence="10" type="ORF">FRACA_80025</name>
</gene>
<dbReference type="Pfam" id="PF09594">
    <property type="entry name" value="GT87"/>
    <property type="match status" value="1"/>
</dbReference>
<organism evidence="10 11">
    <name type="scientific">Frankia canadensis</name>
    <dbReference type="NCBI Taxonomy" id="1836972"/>
    <lineage>
        <taxon>Bacteria</taxon>
        <taxon>Bacillati</taxon>
        <taxon>Actinomycetota</taxon>
        <taxon>Actinomycetes</taxon>
        <taxon>Frankiales</taxon>
        <taxon>Frankiaceae</taxon>
        <taxon>Frankia</taxon>
    </lineage>
</organism>
<evidence type="ECO:0000256" key="4">
    <source>
        <dbReference type="ARBA" id="ARBA00022692"/>
    </source>
</evidence>
<feature type="transmembrane region" description="Helical" evidence="9">
    <location>
        <begin position="44"/>
        <end position="63"/>
    </location>
</feature>
<sequence>MPSAVTLADQSGPPAPRDQRAERPRRPQWSQRPPARLGSRARRAALVGAAAGLAGLVTTQVMIQHQPGYLVSRPALLYLVLLWWLLGLVTAVLLLLAAPRRLAVVLLLGATVAIQGVALTGGPRLSDDLYRYAWDGRVQAAGIDPYRHGPLDPALARVRDDWLFPDSAGCTADHPRPHCTRLNYPRAHTIYPPVAQAYFTAVHLLPGPPREHRLQLYASLCSLGVVCLLMRMLTARGGDPRHAAFYALTPLAGLDVAADAHVDVLGALFALGALALLTTPATDSAGRRRAWLAGALLGAAVAVKLYPALLLPAMVGRGRAGRRERIELVGAAVAVVALAYLPHVLAVGTGVLGFLPQYLHVEGYDQGSRFLLLAGLGLHGSAAKAAAAGVLAAVAVAARRADPARVPAARAALWLVGAAFLTATPAQPWYGVLLAVLAVAAERPEWLAVAAAAHVLYISLFTDVPGDAWTLRVGAYAVAALLVLAAAALRAVRPGGRWARTAGRYGTVEPDPVPQFDAVDDDARRVAGGLGERVALDGAHPEPAPLVEAQVVEAGGRGGDQQRRHPLGRQQLDQ</sequence>
<feature type="transmembrane region" description="Helical" evidence="9">
    <location>
        <begin position="411"/>
        <end position="430"/>
    </location>
</feature>
<feature type="transmembrane region" description="Helical" evidence="9">
    <location>
        <begin position="75"/>
        <end position="96"/>
    </location>
</feature>
<keyword evidence="3" id="KW-0808">Transferase</keyword>
<feature type="region of interest" description="Disordered" evidence="8">
    <location>
        <begin position="553"/>
        <end position="574"/>
    </location>
</feature>